<dbReference type="EMBL" id="JAFIQS020000005">
    <property type="protein sequence ID" value="KAH9481552.1"/>
    <property type="molecule type" value="Genomic_DNA"/>
</dbReference>
<dbReference type="Proteomes" id="UP000664032">
    <property type="component" value="Unassembled WGS sequence"/>
</dbReference>
<accession>A0ACB8H1J0</accession>
<gene>
    <name evidence="1" type="ORF">JR316_0006079</name>
</gene>
<reference evidence="1" key="1">
    <citation type="submission" date="2021-10" db="EMBL/GenBank/DDBJ databases">
        <title>Psilocybe cubensis genome.</title>
        <authorList>
            <person name="Mckernan K.J."/>
            <person name="Crawford S."/>
            <person name="Trippe A."/>
            <person name="Kane L.T."/>
            <person name="Mclaughlin S."/>
        </authorList>
    </citation>
    <scope>NUCLEOTIDE SEQUENCE</scope>
    <source>
        <strain evidence="1">MGC-MH-2018</strain>
    </source>
</reference>
<comment type="caution">
    <text evidence="1">The sequence shown here is derived from an EMBL/GenBank/DDBJ whole genome shotgun (WGS) entry which is preliminary data.</text>
</comment>
<evidence type="ECO:0000313" key="2">
    <source>
        <dbReference type="Proteomes" id="UP000664032"/>
    </source>
</evidence>
<protein>
    <submittedName>
        <fullName evidence="1">Uncharacterized protein</fullName>
    </submittedName>
</protein>
<proteinExistence type="predicted"/>
<keyword evidence="2" id="KW-1185">Reference proteome</keyword>
<name>A0ACB8H1J0_PSICU</name>
<sequence>MLRDGTIYFGVMLASTSSVLLSFYLLSEYEQGITAILTNIISSTMISRLMLNIRDPKNRSSLRPEGTAAETRTGAVFTSIIQSSADGQSFASRQDTDTALPVHSRYSELDRHDFMNNSIELRIRTTSHT</sequence>
<organism evidence="1 2">
    <name type="scientific">Psilocybe cubensis</name>
    <name type="common">Psychedelic mushroom</name>
    <name type="synonym">Stropharia cubensis</name>
    <dbReference type="NCBI Taxonomy" id="181762"/>
    <lineage>
        <taxon>Eukaryota</taxon>
        <taxon>Fungi</taxon>
        <taxon>Dikarya</taxon>
        <taxon>Basidiomycota</taxon>
        <taxon>Agaricomycotina</taxon>
        <taxon>Agaricomycetes</taxon>
        <taxon>Agaricomycetidae</taxon>
        <taxon>Agaricales</taxon>
        <taxon>Agaricineae</taxon>
        <taxon>Strophariaceae</taxon>
        <taxon>Psilocybe</taxon>
    </lineage>
</organism>
<evidence type="ECO:0000313" key="1">
    <source>
        <dbReference type="EMBL" id="KAH9481552.1"/>
    </source>
</evidence>